<dbReference type="RefSeq" id="WP_068593643.1">
    <property type="nucleotide sequence ID" value="NZ_LRXL01000053.1"/>
</dbReference>
<evidence type="ECO:0000313" key="2">
    <source>
        <dbReference type="Proteomes" id="UP000077013"/>
    </source>
</evidence>
<dbReference type="OrthoDB" id="1441544at2"/>
<dbReference type="AlphaFoldDB" id="A0A167ERE7"/>
<sequence>MALNSSYSSTQSPIYQKAQEIFSLSRNISEYVLQDLSNLNQDGSEDLHVYFSGDIVQQSVSLAPEILKAEQKLFSEDKYKHVASVTRLTNLLYKNCERLERANTNGKDFLPILRKELKKFRKLQRNWMLTL</sequence>
<protein>
    <recommendedName>
        <fullName evidence="3">Four helix bundle protein</fullName>
    </recommendedName>
</protein>
<keyword evidence="2" id="KW-1185">Reference proteome</keyword>
<evidence type="ECO:0000313" key="1">
    <source>
        <dbReference type="EMBL" id="OAB75804.1"/>
    </source>
</evidence>
<accession>A0A167ERE7</accession>
<evidence type="ECO:0008006" key="3">
    <source>
        <dbReference type="Google" id="ProtNLM"/>
    </source>
</evidence>
<organism evidence="1 2">
    <name type="scientific">Cochleicola gelatinilyticus</name>
    <dbReference type="NCBI Taxonomy" id="1763537"/>
    <lineage>
        <taxon>Bacteria</taxon>
        <taxon>Pseudomonadati</taxon>
        <taxon>Bacteroidota</taxon>
        <taxon>Flavobacteriia</taxon>
        <taxon>Flavobacteriales</taxon>
        <taxon>Flavobacteriaceae</taxon>
        <taxon>Cochleicola</taxon>
    </lineage>
</organism>
<reference evidence="1 2" key="1">
    <citation type="submission" date="2016-02" db="EMBL/GenBank/DDBJ databases">
        <title>Ulvibacter sp. LPB0005, isolated from Thais luteostoma.</title>
        <authorList>
            <person name="Shin S.-K."/>
            <person name="Yi H."/>
        </authorList>
    </citation>
    <scope>NUCLEOTIDE SEQUENCE [LARGE SCALE GENOMIC DNA]</scope>
    <source>
        <strain evidence="1 2">LPB0005</strain>
    </source>
</reference>
<gene>
    <name evidence="1" type="ORF">ULVI_15115</name>
</gene>
<comment type="caution">
    <text evidence="1">The sequence shown here is derived from an EMBL/GenBank/DDBJ whole genome shotgun (WGS) entry which is preliminary data.</text>
</comment>
<dbReference type="Proteomes" id="UP000077013">
    <property type="component" value="Unassembled WGS sequence"/>
</dbReference>
<proteinExistence type="predicted"/>
<dbReference type="EMBL" id="LRXL01000053">
    <property type="protein sequence ID" value="OAB75804.1"/>
    <property type="molecule type" value="Genomic_DNA"/>
</dbReference>
<dbReference type="STRING" id="1763537.ULVI_15115"/>
<name>A0A167ERE7_9FLAO</name>